<proteinExistence type="predicted"/>
<reference evidence="3 4" key="1">
    <citation type="submission" date="2018-05" db="EMBL/GenBank/DDBJ databases">
        <title>A metagenomic window into the 2 km-deep terrestrial subsurface aquifer revealed taxonomically and functionally diverse microbial community comprising novel uncultured bacterial lineages.</title>
        <authorList>
            <person name="Kadnikov V.V."/>
            <person name="Mardanov A.V."/>
            <person name="Beletsky A.V."/>
            <person name="Banks D."/>
            <person name="Pimenov N.V."/>
            <person name="Frank Y.A."/>
            <person name="Karnachuk O.V."/>
            <person name="Ravin N.V."/>
        </authorList>
    </citation>
    <scope>NUCLEOTIDE SEQUENCE [LARGE SCALE GENOMIC DNA]</scope>
    <source>
        <strain evidence="3">BY5</strain>
    </source>
</reference>
<keyword evidence="1" id="KW-0812">Transmembrane</keyword>
<evidence type="ECO:0000256" key="1">
    <source>
        <dbReference type="SAM" id="Phobius"/>
    </source>
</evidence>
<feature type="transmembrane region" description="Helical" evidence="1">
    <location>
        <begin position="76"/>
        <end position="97"/>
    </location>
</feature>
<dbReference type="Proteomes" id="UP000252355">
    <property type="component" value="Unassembled WGS sequence"/>
</dbReference>
<feature type="transmembrane region" description="Helical" evidence="1">
    <location>
        <begin position="508"/>
        <end position="529"/>
    </location>
</feature>
<keyword evidence="1" id="KW-0472">Membrane</keyword>
<organism evidence="3 4">
    <name type="scientific">Candidatus Ozemobacter sibiricus</name>
    <dbReference type="NCBI Taxonomy" id="2268124"/>
    <lineage>
        <taxon>Bacteria</taxon>
        <taxon>Candidatus Ozemobacteria</taxon>
        <taxon>Candidatus Ozemobacterales</taxon>
        <taxon>Candidatus Ozemobacteraceae</taxon>
        <taxon>Candidatus Ozemobacter</taxon>
    </lineage>
</organism>
<dbReference type="Pfam" id="PF23357">
    <property type="entry name" value="DUF7088"/>
    <property type="match status" value="1"/>
</dbReference>
<accession>A0A367ZK11</accession>
<evidence type="ECO:0000313" key="4">
    <source>
        <dbReference type="Proteomes" id="UP000252355"/>
    </source>
</evidence>
<protein>
    <submittedName>
        <fullName evidence="3">Mucin 2</fullName>
    </submittedName>
</protein>
<sequence length="534" mass="59447">MTTTTRIDRSSVAPLFLLLAGLTALIGSALWYLMFPSKVTIAWYILGGGVVLTILAFILSPSLLRDLLTSRKSWLWINDALLILGIIGIGVLLTHIAHRRNFRYDFTRDQLFSISDKTIKVLRGLKNDVMITAFYPTGAVETGMIKDLLDEYKRQTDRLQYKIVDPRRDPVTTKAMNVTQVGTIIVQCDTSRKDIFEHEIFIRPNPYFGRQEAPKFQGEQALTSAIVNVTSGVRRKIQFVKGHGEPGLTVFNQRGLAGLHQYLIKENFDAGEVALTDGISTDTQIVAVVAPEQAFHPNEIQVLRDFVNNRKGHLFVALDQRTRCPELLKFLSETYGVSFNDELLINPQGAMQSPTAIVPEYLHHRIVQEQMERNSGVLMDGARGLNVETRDTWTNTPFLRSPEVVFGKRNLLATGGRVSLAFDPENDVRGPFTLGVALEGKGVASGTRAVMFGDADFASNVLLQVQGNGDLLMNAFNWLAGQEEMISIRPKSVEFSPVILDQDAANRILIICVVVAPLLVLLIGGGVWWSRRRV</sequence>
<dbReference type="InterPro" id="IPR055396">
    <property type="entry name" value="DUF7088"/>
</dbReference>
<feature type="domain" description="DUF7088" evidence="2">
    <location>
        <begin position="109"/>
        <end position="180"/>
    </location>
</feature>
<feature type="transmembrane region" description="Helical" evidence="1">
    <location>
        <begin position="12"/>
        <end position="35"/>
    </location>
</feature>
<name>A0A367ZK11_9BACT</name>
<evidence type="ECO:0000259" key="2">
    <source>
        <dbReference type="Pfam" id="PF23357"/>
    </source>
</evidence>
<keyword evidence="1" id="KW-1133">Transmembrane helix</keyword>
<evidence type="ECO:0000313" key="3">
    <source>
        <dbReference type="EMBL" id="RCK78436.1"/>
    </source>
</evidence>
<comment type="caution">
    <text evidence="3">The sequence shown here is derived from an EMBL/GenBank/DDBJ whole genome shotgun (WGS) entry which is preliminary data.</text>
</comment>
<dbReference type="EMBL" id="QOQW01000022">
    <property type="protein sequence ID" value="RCK78436.1"/>
    <property type="molecule type" value="Genomic_DNA"/>
</dbReference>
<dbReference type="AlphaFoldDB" id="A0A367ZK11"/>
<feature type="transmembrane region" description="Helical" evidence="1">
    <location>
        <begin position="41"/>
        <end position="64"/>
    </location>
</feature>
<gene>
    <name evidence="3" type="ORF">OZSIB_1356</name>
</gene>